<comment type="caution">
    <text evidence="1">The sequence shown here is derived from an EMBL/GenBank/DDBJ whole genome shotgun (WGS) entry which is preliminary data.</text>
</comment>
<evidence type="ECO:0008006" key="2">
    <source>
        <dbReference type="Google" id="ProtNLM"/>
    </source>
</evidence>
<evidence type="ECO:0000313" key="1">
    <source>
        <dbReference type="EMBL" id="GAF75429.1"/>
    </source>
</evidence>
<accession>X0S312</accession>
<organism evidence="1">
    <name type="scientific">marine sediment metagenome</name>
    <dbReference type="NCBI Taxonomy" id="412755"/>
    <lineage>
        <taxon>unclassified sequences</taxon>
        <taxon>metagenomes</taxon>
        <taxon>ecological metagenomes</taxon>
    </lineage>
</organism>
<dbReference type="EMBL" id="BARS01004260">
    <property type="protein sequence ID" value="GAF75429.1"/>
    <property type="molecule type" value="Genomic_DNA"/>
</dbReference>
<name>X0S312_9ZZZZ</name>
<protein>
    <recommendedName>
        <fullName evidence="2">Bacteriophage Mu GpT domain-containing protein</fullName>
    </recommendedName>
</protein>
<sequence>MQYVSAVEPGLFANRTESELRETTDNLVEAMHGGPKGDGEEILFSLRGVYESLVHAKRMDANLTEANTSSVFNTVSRTIVVDGVIEGYASVPRIGRDLVNVIPTPGKKTGRLAGVTTDAEIEEVLESEEYKAAGMSDKYVTYANKKYGRHIPITVEAVMEDQTGEVLDKARSIGEILANFEEKKILNAIMDIAGYKGYNPAGVSTTLYSATATESKTQAPAANLKATNALADWTDIDNAWQLLGTKIGENGDPIAQGSNISLLAPWALRGTGQYIVNNQKDTRATVNADAPATTLAFPDGSRYSPWLDLQSASTWFFGDFKQQFTKTSYWDLKTKFIDGANDASMQLRDIFGTYLASIYFDVIARDFRFVIKNTA</sequence>
<dbReference type="AlphaFoldDB" id="X0S312"/>
<dbReference type="SUPFAM" id="SSF56563">
    <property type="entry name" value="Major capsid protein gp5"/>
    <property type="match status" value="1"/>
</dbReference>
<gene>
    <name evidence="1" type="ORF">S01H1_08297</name>
</gene>
<dbReference type="Pfam" id="PF25209">
    <property type="entry name" value="Phage_capsid_4"/>
    <property type="match status" value="1"/>
</dbReference>
<reference evidence="1" key="1">
    <citation type="journal article" date="2014" name="Front. Microbiol.">
        <title>High frequency of phylogenetically diverse reductive dehalogenase-homologous genes in deep subseafloor sedimentary metagenomes.</title>
        <authorList>
            <person name="Kawai M."/>
            <person name="Futagami T."/>
            <person name="Toyoda A."/>
            <person name="Takaki Y."/>
            <person name="Nishi S."/>
            <person name="Hori S."/>
            <person name="Arai W."/>
            <person name="Tsubouchi T."/>
            <person name="Morono Y."/>
            <person name="Uchiyama I."/>
            <person name="Ito T."/>
            <person name="Fujiyama A."/>
            <person name="Inagaki F."/>
            <person name="Takami H."/>
        </authorList>
    </citation>
    <scope>NUCLEOTIDE SEQUENCE</scope>
    <source>
        <strain evidence="1">Expedition CK06-06</strain>
    </source>
</reference>
<proteinExistence type="predicted"/>